<dbReference type="GO" id="GO:0044781">
    <property type="term" value="P:bacterial-type flagellum organization"/>
    <property type="evidence" value="ECO:0007669"/>
    <property type="project" value="UniProtKB-UniRule"/>
</dbReference>
<comment type="function">
    <text evidence="4 5">Required for flagellar hook formation. May act as a scaffolding protein.</text>
</comment>
<evidence type="ECO:0000256" key="3">
    <source>
        <dbReference type="ARBA" id="ARBA00022795"/>
    </source>
</evidence>
<gene>
    <name evidence="6" type="primary">flgD</name>
    <name evidence="6" type="ORF">Pla123a_18780</name>
</gene>
<evidence type="ECO:0000256" key="2">
    <source>
        <dbReference type="ARBA" id="ARBA00016013"/>
    </source>
</evidence>
<comment type="similarity">
    <text evidence="1 5">Belongs to the FlgD family.</text>
</comment>
<reference evidence="6 7" key="1">
    <citation type="submission" date="2019-02" db="EMBL/GenBank/DDBJ databases">
        <title>Deep-cultivation of Planctomycetes and their phenomic and genomic characterization uncovers novel biology.</title>
        <authorList>
            <person name="Wiegand S."/>
            <person name="Jogler M."/>
            <person name="Boedeker C."/>
            <person name="Pinto D."/>
            <person name="Vollmers J."/>
            <person name="Rivas-Marin E."/>
            <person name="Kohn T."/>
            <person name="Peeters S.H."/>
            <person name="Heuer A."/>
            <person name="Rast P."/>
            <person name="Oberbeckmann S."/>
            <person name="Bunk B."/>
            <person name="Jeske O."/>
            <person name="Meyerdierks A."/>
            <person name="Storesund J.E."/>
            <person name="Kallscheuer N."/>
            <person name="Luecker S."/>
            <person name="Lage O.M."/>
            <person name="Pohl T."/>
            <person name="Merkel B.J."/>
            <person name="Hornburger P."/>
            <person name="Mueller R.-W."/>
            <person name="Bruemmer F."/>
            <person name="Labrenz M."/>
            <person name="Spormann A.M."/>
            <person name="Op Den Camp H."/>
            <person name="Overmann J."/>
            <person name="Amann R."/>
            <person name="Jetten M.S.M."/>
            <person name="Mascher T."/>
            <person name="Medema M.H."/>
            <person name="Devos D.P."/>
            <person name="Kaster A.-K."/>
            <person name="Ovreas L."/>
            <person name="Rohde M."/>
            <person name="Galperin M.Y."/>
            <person name="Jogler C."/>
        </authorList>
    </citation>
    <scope>NUCLEOTIDE SEQUENCE [LARGE SCALE GENOMIC DNA]</scope>
    <source>
        <strain evidence="6 7">Pla123a</strain>
    </source>
</reference>
<dbReference type="RefSeq" id="WP_146586181.1">
    <property type="nucleotide sequence ID" value="NZ_SJPO01000004.1"/>
</dbReference>
<evidence type="ECO:0000256" key="5">
    <source>
        <dbReference type="RuleBase" id="RU362076"/>
    </source>
</evidence>
<dbReference type="OrthoDB" id="280334at2"/>
<evidence type="ECO:0000256" key="1">
    <source>
        <dbReference type="ARBA" id="ARBA00010577"/>
    </source>
</evidence>
<sequence>MSQLTNALGAGAGSNSATASTGKDAFNDIDLNVFLELMITELQNQDPLNPLENDQLLAQISQIREVGATDKLTETLDAVLIGQNVSSATNLIGADVVALTDKGERVNGNVQSVTIADGQPKLDLAVDIGTSAGATEGDLDDGTYLYNIVWEGAGGALFGMEVQANTAGLTGFDGSVQINNLPETSTQKLIYRTDKSGSGSKQLIGSIRGGATAMLDTVSDANRGAEALNTQPQLVDFARKATVSLKNISEINPPR</sequence>
<keyword evidence="7" id="KW-1185">Reference proteome</keyword>
<proteinExistence type="inferred from homology"/>
<name>A0A5C5YQT5_9BACT</name>
<evidence type="ECO:0000256" key="4">
    <source>
        <dbReference type="ARBA" id="ARBA00024746"/>
    </source>
</evidence>
<evidence type="ECO:0000313" key="6">
    <source>
        <dbReference type="EMBL" id="TWT77223.1"/>
    </source>
</evidence>
<dbReference type="Pfam" id="PF03963">
    <property type="entry name" value="FlgD"/>
    <property type="match status" value="1"/>
</dbReference>
<dbReference type="InterPro" id="IPR005648">
    <property type="entry name" value="FlgD"/>
</dbReference>
<organism evidence="6 7">
    <name type="scientific">Posidoniimonas polymericola</name>
    <dbReference type="NCBI Taxonomy" id="2528002"/>
    <lineage>
        <taxon>Bacteria</taxon>
        <taxon>Pseudomonadati</taxon>
        <taxon>Planctomycetota</taxon>
        <taxon>Planctomycetia</taxon>
        <taxon>Pirellulales</taxon>
        <taxon>Lacipirellulaceae</taxon>
        <taxon>Posidoniimonas</taxon>
    </lineage>
</organism>
<comment type="caution">
    <text evidence="6">The sequence shown here is derived from an EMBL/GenBank/DDBJ whole genome shotgun (WGS) entry which is preliminary data.</text>
</comment>
<protein>
    <recommendedName>
        <fullName evidence="2 5">Basal-body rod modification protein FlgD</fullName>
    </recommendedName>
</protein>
<evidence type="ECO:0000313" key="7">
    <source>
        <dbReference type="Proteomes" id="UP000318478"/>
    </source>
</evidence>
<dbReference type="Proteomes" id="UP000318478">
    <property type="component" value="Unassembled WGS sequence"/>
</dbReference>
<accession>A0A5C5YQT5</accession>
<dbReference type="EMBL" id="SJPO01000004">
    <property type="protein sequence ID" value="TWT77223.1"/>
    <property type="molecule type" value="Genomic_DNA"/>
</dbReference>
<dbReference type="AlphaFoldDB" id="A0A5C5YQT5"/>
<keyword evidence="3 5" id="KW-1005">Bacterial flagellum biogenesis</keyword>